<protein>
    <recommendedName>
        <fullName evidence="1">tRNA uridine(34) hydroxylase</fullName>
        <ecNumber evidence="1">1.14.-.-</ecNumber>
    </recommendedName>
    <alternativeName>
        <fullName evidence="1">tRNA hydroxylation protein O</fullName>
    </alternativeName>
</protein>
<dbReference type="KEGG" id="siw:GH266_06400"/>
<accession>A0A857C5Q0</accession>
<feature type="domain" description="Rhodanese" evidence="2">
    <location>
        <begin position="123"/>
        <end position="218"/>
    </location>
</feature>
<evidence type="ECO:0000256" key="1">
    <source>
        <dbReference type="HAMAP-Rule" id="MF_00469"/>
    </source>
</evidence>
<dbReference type="Pfam" id="PF00581">
    <property type="entry name" value="Rhodanese"/>
    <property type="match status" value="1"/>
</dbReference>
<dbReference type="Pfam" id="PF17773">
    <property type="entry name" value="UPF0176_N"/>
    <property type="match status" value="1"/>
</dbReference>
<dbReference type="HAMAP" id="MF_00469">
    <property type="entry name" value="TrhO"/>
    <property type="match status" value="1"/>
</dbReference>
<organism evidence="3 4">
    <name type="scientific">Stappia indica</name>
    <dbReference type="NCBI Taxonomy" id="538381"/>
    <lineage>
        <taxon>Bacteria</taxon>
        <taxon>Pseudomonadati</taxon>
        <taxon>Pseudomonadota</taxon>
        <taxon>Alphaproteobacteria</taxon>
        <taxon>Hyphomicrobiales</taxon>
        <taxon>Stappiaceae</taxon>
        <taxon>Stappia</taxon>
    </lineage>
</organism>
<name>A0A857C5Q0_9HYPH</name>
<gene>
    <name evidence="1" type="primary">trhO</name>
    <name evidence="3" type="ORF">GH266_06400</name>
</gene>
<proteinExistence type="inferred from homology"/>
<evidence type="ECO:0000313" key="3">
    <source>
        <dbReference type="EMBL" id="QGZ34175.1"/>
    </source>
</evidence>
<dbReference type="Proteomes" id="UP000435648">
    <property type="component" value="Chromosome"/>
</dbReference>
<dbReference type="GO" id="GO:0006400">
    <property type="term" value="P:tRNA modification"/>
    <property type="evidence" value="ECO:0007669"/>
    <property type="project" value="UniProtKB-UniRule"/>
</dbReference>
<dbReference type="GO" id="GO:0016705">
    <property type="term" value="F:oxidoreductase activity, acting on paired donors, with incorporation or reduction of molecular oxygen"/>
    <property type="evidence" value="ECO:0007669"/>
    <property type="project" value="UniProtKB-UniRule"/>
</dbReference>
<dbReference type="AlphaFoldDB" id="A0A857C5Q0"/>
<dbReference type="PANTHER" id="PTHR43268">
    <property type="entry name" value="THIOSULFATE SULFURTRANSFERASE/RHODANESE-LIKE DOMAIN-CONTAINING PROTEIN 2"/>
    <property type="match status" value="1"/>
</dbReference>
<dbReference type="SUPFAM" id="SSF52821">
    <property type="entry name" value="Rhodanese/Cell cycle control phosphatase"/>
    <property type="match status" value="1"/>
</dbReference>
<dbReference type="Gene3D" id="3.30.70.100">
    <property type="match status" value="1"/>
</dbReference>
<dbReference type="GO" id="GO:0016740">
    <property type="term" value="F:transferase activity"/>
    <property type="evidence" value="ECO:0007669"/>
    <property type="project" value="UniProtKB-KW"/>
</dbReference>
<comment type="similarity">
    <text evidence="1">Belongs to the TrhO family.</text>
</comment>
<keyword evidence="1" id="KW-0819">tRNA processing</keyword>
<dbReference type="InterPro" id="IPR036873">
    <property type="entry name" value="Rhodanese-like_dom_sf"/>
</dbReference>
<comment type="catalytic activity">
    <reaction evidence="1">
        <text>uridine(34) in tRNA + AH2 + O2 = 5-hydroxyuridine(34) in tRNA + A + H2O</text>
        <dbReference type="Rhea" id="RHEA:64224"/>
        <dbReference type="Rhea" id="RHEA-COMP:11727"/>
        <dbReference type="Rhea" id="RHEA-COMP:13381"/>
        <dbReference type="ChEBI" id="CHEBI:13193"/>
        <dbReference type="ChEBI" id="CHEBI:15377"/>
        <dbReference type="ChEBI" id="CHEBI:15379"/>
        <dbReference type="ChEBI" id="CHEBI:17499"/>
        <dbReference type="ChEBI" id="CHEBI:65315"/>
        <dbReference type="ChEBI" id="CHEBI:136877"/>
    </reaction>
</comment>
<dbReference type="CDD" id="cd01518">
    <property type="entry name" value="RHOD_YceA"/>
    <property type="match status" value="1"/>
</dbReference>
<dbReference type="EC" id="1.14.-.-" evidence="1"/>
<dbReference type="RefSeq" id="WP_158193156.1">
    <property type="nucleotide sequence ID" value="NZ_CP046908.1"/>
</dbReference>
<dbReference type="EMBL" id="CP046908">
    <property type="protein sequence ID" value="QGZ34175.1"/>
    <property type="molecule type" value="Genomic_DNA"/>
</dbReference>
<dbReference type="PANTHER" id="PTHR43268:SF3">
    <property type="entry name" value="RHODANESE-LIKE DOMAIN-CONTAINING PROTEIN 7-RELATED"/>
    <property type="match status" value="1"/>
</dbReference>
<dbReference type="OrthoDB" id="9778326at2"/>
<dbReference type="InterPro" id="IPR020936">
    <property type="entry name" value="TrhO"/>
</dbReference>
<reference evidence="3 4" key="1">
    <citation type="submission" date="2019-12" db="EMBL/GenBank/DDBJ databases">
        <title>The genome of Stappia indica PHM037.</title>
        <authorList>
            <person name="Kacar D."/>
            <person name="Galan B."/>
            <person name="Canedo L."/>
            <person name="Rodriguez P."/>
            <person name="de la Calle F."/>
            <person name="Garcia J.L."/>
        </authorList>
    </citation>
    <scope>NUCLEOTIDE SEQUENCE [LARGE SCALE GENOMIC DNA]</scope>
    <source>
        <strain evidence="3 4">PHM037</strain>
    </source>
</reference>
<keyword evidence="3" id="KW-0808">Transferase</keyword>
<dbReference type="NCBIfam" id="NF001136">
    <property type="entry name" value="PRK00142.1-4"/>
    <property type="match status" value="1"/>
</dbReference>
<keyword evidence="1" id="KW-0560">Oxidoreductase</keyword>
<comment type="function">
    <text evidence="1">Catalyzes oxygen-dependent 5-hydroxyuridine (ho5U) modification at position 34 in tRNAs.</text>
</comment>
<dbReference type="Gene3D" id="3.40.250.10">
    <property type="entry name" value="Rhodanese-like domain"/>
    <property type="match status" value="1"/>
</dbReference>
<dbReference type="InterPro" id="IPR001763">
    <property type="entry name" value="Rhodanese-like_dom"/>
</dbReference>
<dbReference type="PROSITE" id="PS50206">
    <property type="entry name" value="RHODANESE_3"/>
    <property type="match status" value="1"/>
</dbReference>
<dbReference type="SMART" id="SM00450">
    <property type="entry name" value="RHOD"/>
    <property type="match status" value="1"/>
</dbReference>
<sequence>MTDTRISAFYHFAPLPDFEALREPLLETAGAAGVRGSILLASEGVNGTIAGTEAGIAEVLAWLRSDPRLAGLREKASWAERIPFARLKVRLKREIVSLGVAGIDPTRQVGAYVAPQDWNELISDPDVLVVDTRNDYEVAFGTFEGASSPDTRSFRAFPRWLRQQREEASAPRKVAMFCTGGIRCEKATALLLSEGFEEVYHLDGGILNYLEKVPQEESLWRGDCFVFDERIAVDHALRPTWGRNAPDEALPVLPRDIADTAREDAAKG</sequence>
<dbReference type="InterPro" id="IPR040503">
    <property type="entry name" value="TRHO_N"/>
</dbReference>
<evidence type="ECO:0000313" key="4">
    <source>
        <dbReference type="Proteomes" id="UP000435648"/>
    </source>
</evidence>
<evidence type="ECO:0000259" key="2">
    <source>
        <dbReference type="PROSITE" id="PS50206"/>
    </source>
</evidence>